<dbReference type="SMART" id="SM00646">
    <property type="entry name" value="Ami_3"/>
    <property type="match status" value="1"/>
</dbReference>
<sequence length="270" mass="29939">MKTNNTNTNKSKGIFNVALMIILVITLFLSVKKLNDNHKIELEYKKQVAAETAAKASSKTQKNIALPAEKINKAYAGKVVVLDPGHGGFDEGASTQDGSLVEKDITLKICKKIKQYLNKEGIEVVLTRDSDKPMENATNEKEDLRTRSKLINSYENAVLMLSVHNNSNEDDDCFGIFNYISSSPNIDTSKSMDLSSSILKSIATSSNWKTNSTLEQDIYILNKATMPSILVECGFLSNKTDISNLKNPQQVDDLCKAMAKGIKDYMDKNR</sequence>
<dbReference type="GO" id="GO:0009253">
    <property type="term" value="P:peptidoglycan catabolic process"/>
    <property type="evidence" value="ECO:0007669"/>
    <property type="project" value="InterPro"/>
</dbReference>
<evidence type="ECO:0000259" key="3">
    <source>
        <dbReference type="SMART" id="SM00646"/>
    </source>
</evidence>
<dbReference type="CDD" id="cd02696">
    <property type="entry name" value="MurNAc-LAA"/>
    <property type="match status" value="1"/>
</dbReference>
<dbReference type="OrthoDB" id="9806267at2"/>
<dbReference type="RefSeq" id="WP_072903888.1">
    <property type="nucleotide sequence ID" value="NZ_FRAD01000015.1"/>
</dbReference>
<reference evidence="4 5" key="1">
    <citation type="submission" date="2016-11" db="EMBL/GenBank/DDBJ databases">
        <authorList>
            <person name="Jaros S."/>
            <person name="Januszkiewicz K."/>
            <person name="Wedrychowicz H."/>
        </authorList>
    </citation>
    <scope>NUCLEOTIDE SEQUENCE [LARGE SCALE GENOMIC DNA]</scope>
    <source>
        <strain evidence="4 5">DSM 3090</strain>
    </source>
</reference>
<keyword evidence="2" id="KW-0812">Transmembrane</keyword>
<evidence type="ECO:0000313" key="5">
    <source>
        <dbReference type="Proteomes" id="UP000183952"/>
    </source>
</evidence>
<dbReference type="GO" id="GO:0030288">
    <property type="term" value="C:outer membrane-bounded periplasmic space"/>
    <property type="evidence" value="ECO:0007669"/>
    <property type="project" value="TreeGrafter"/>
</dbReference>
<dbReference type="InterPro" id="IPR050695">
    <property type="entry name" value="N-acetylmuramoyl_amidase_3"/>
</dbReference>
<dbReference type="EMBL" id="FRAD01000015">
    <property type="protein sequence ID" value="SHK16348.1"/>
    <property type="molecule type" value="Genomic_DNA"/>
</dbReference>
<keyword evidence="1" id="KW-0378">Hydrolase</keyword>
<dbReference type="Pfam" id="PF01520">
    <property type="entry name" value="Amidase_3"/>
    <property type="match status" value="1"/>
</dbReference>
<proteinExistence type="predicted"/>
<name>A0A1M6Q869_9CLOT</name>
<dbReference type="STRING" id="1121331.SAMN02745248_01935"/>
<accession>A0A1M6Q869</accession>
<feature type="transmembrane region" description="Helical" evidence="2">
    <location>
        <begin position="13"/>
        <end position="31"/>
    </location>
</feature>
<dbReference type="PANTHER" id="PTHR30404">
    <property type="entry name" value="N-ACETYLMURAMOYL-L-ALANINE AMIDASE"/>
    <property type="match status" value="1"/>
</dbReference>
<protein>
    <submittedName>
        <fullName evidence="4">N-acetylmuramoyl-L-alanine amidase</fullName>
    </submittedName>
</protein>
<organism evidence="4 5">
    <name type="scientific">Hathewaya proteolytica DSM 3090</name>
    <dbReference type="NCBI Taxonomy" id="1121331"/>
    <lineage>
        <taxon>Bacteria</taxon>
        <taxon>Bacillati</taxon>
        <taxon>Bacillota</taxon>
        <taxon>Clostridia</taxon>
        <taxon>Eubacteriales</taxon>
        <taxon>Clostridiaceae</taxon>
        <taxon>Hathewaya</taxon>
    </lineage>
</organism>
<gene>
    <name evidence="4" type="ORF">SAMN02745248_01935</name>
</gene>
<feature type="domain" description="MurNAc-LAA" evidence="3">
    <location>
        <begin position="149"/>
        <end position="263"/>
    </location>
</feature>
<keyword evidence="2" id="KW-1133">Transmembrane helix</keyword>
<keyword evidence="2" id="KW-0472">Membrane</keyword>
<dbReference type="GO" id="GO:0008745">
    <property type="term" value="F:N-acetylmuramoyl-L-alanine amidase activity"/>
    <property type="evidence" value="ECO:0007669"/>
    <property type="project" value="InterPro"/>
</dbReference>
<dbReference type="Gene3D" id="3.40.630.40">
    <property type="entry name" value="Zn-dependent exopeptidases"/>
    <property type="match status" value="1"/>
</dbReference>
<dbReference type="AlphaFoldDB" id="A0A1M6Q869"/>
<dbReference type="Proteomes" id="UP000183952">
    <property type="component" value="Unassembled WGS sequence"/>
</dbReference>
<dbReference type="PANTHER" id="PTHR30404:SF0">
    <property type="entry name" value="N-ACETYLMURAMOYL-L-ALANINE AMIDASE AMIC"/>
    <property type="match status" value="1"/>
</dbReference>
<evidence type="ECO:0000313" key="4">
    <source>
        <dbReference type="EMBL" id="SHK16348.1"/>
    </source>
</evidence>
<keyword evidence="5" id="KW-1185">Reference proteome</keyword>
<evidence type="ECO:0000256" key="1">
    <source>
        <dbReference type="ARBA" id="ARBA00022801"/>
    </source>
</evidence>
<dbReference type="InterPro" id="IPR002508">
    <property type="entry name" value="MurNAc-LAA_cat"/>
</dbReference>
<evidence type="ECO:0000256" key="2">
    <source>
        <dbReference type="SAM" id="Phobius"/>
    </source>
</evidence>
<dbReference type="SUPFAM" id="SSF53187">
    <property type="entry name" value="Zn-dependent exopeptidases"/>
    <property type="match status" value="1"/>
</dbReference>